<comment type="caution">
    <text evidence="1">The sequence shown here is derived from an EMBL/GenBank/DDBJ whole genome shotgun (WGS) entry which is preliminary data.</text>
</comment>
<organism evidence="1 2">
    <name type="scientific">Diphasiastrum complanatum</name>
    <name type="common">Issler's clubmoss</name>
    <name type="synonym">Lycopodium complanatum</name>
    <dbReference type="NCBI Taxonomy" id="34168"/>
    <lineage>
        <taxon>Eukaryota</taxon>
        <taxon>Viridiplantae</taxon>
        <taxon>Streptophyta</taxon>
        <taxon>Embryophyta</taxon>
        <taxon>Tracheophyta</taxon>
        <taxon>Lycopodiopsida</taxon>
        <taxon>Lycopodiales</taxon>
        <taxon>Lycopodiaceae</taxon>
        <taxon>Lycopodioideae</taxon>
        <taxon>Diphasiastrum</taxon>
    </lineage>
</organism>
<proteinExistence type="predicted"/>
<sequence length="230" mass="26230">MDTAYHSTADGQTEVLNWILEDYPRHFVSHSGKDWDQLICLAEYSYHSSVSTSTGVSPFLLAHGYAPLLPGVPLPPDDTPVTIASFLSGARELIARATTHLQHVQRRYQTSVDRHRRHVEFQVGDMVYLRLRFARHHFVQGHASTEKLAPRYYGPYCILDRLSPVTYRLQLPDSTPACDIFHVSLLRAAIEDDAPRDLTFPTEPELFPFLPAAIHQVRLQYSRLVGRFSF</sequence>
<name>A0ACC2D3G9_DIPCM</name>
<keyword evidence="2" id="KW-1185">Reference proteome</keyword>
<evidence type="ECO:0000313" key="2">
    <source>
        <dbReference type="Proteomes" id="UP001162992"/>
    </source>
</evidence>
<gene>
    <name evidence="1" type="ORF">O6H91_07G026000</name>
</gene>
<reference evidence="2" key="1">
    <citation type="journal article" date="2024" name="Proc. Natl. Acad. Sci. U.S.A.">
        <title>Extraordinary preservation of gene collinearity over three hundred million years revealed in homosporous lycophytes.</title>
        <authorList>
            <person name="Li C."/>
            <person name="Wickell D."/>
            <person name="Kuo L.Y."/>
            <person name="Chen X."/>
            <person name="Nie B."/>
            <person name="Liao X."/>
            <person name="Peng D."/>
            <person name="Ji J."/>
            <person name="Jenkins J."/>
            <person name="Williams M."/>
            <person name="Shu S."/>
            <person name="Plott C."/>
            <person name="Barry K."/>
            <person name="Rajasekar S."/>
            <person name="Grimwood J."/>
            <person name="Han X."/>
            <person name="Sun S."/>
            <person name="Hou Z."/>
            <person name="He W."/>
            <person name="Dai G."/>
            <person name="Sun C."/>
            <person name="Schmutz J."/>
            <person name="Leebens-Mack J.H."/>
            <person name="Li F.W."/>
            <person name="Wang L."/>
        </authorList>
    </citation>
    <scope>NUCLEOTIDE SEQUENCE [LARGE SCALE GENOMIC DNA]</scope>
    <source>
        <strain evidence="2">cv. PW_Plant_1</strain>
    </source>
</reference>
<dbReference type="Proteomes" id="UP001162992">
    <property type="component" value="Chromosome 7"/>
</dbReference>
<dbReference type="EMBL" id="CM055098">
    <property type="protein sequence ID" value="KAJ7548767.1"/>
    <property type="molecule type" value="Genomic_DNA"/>
</dbReference>
<evidence type="ECO:0000313" key="1">
    <source>
        <dbReference type="EMBL" id="KAJ7548767.1"/>
    </source>
</evidence>
<protein>
    <submittedName>
        <fullName evidence="1">Uncharacterized protein</fullName>
    </submittedName>
</protein>
<accession>A0ACC2D3G9</accession>